<accession>M1LR58</accession>
<dbReference type="STRING" id="36745.CLSAP_15980"/>
<reference evidence="1 2" key="1">
    <citation type="submission" date="2013-02" db="EMBL/GenBank/DDBJ databases">
        <title>Genome sequence of Clostridium saccharoperbutylacetonicum N1-4(HMT).</title>
        <authorList>
            <person name="Poehlein A."/>
            <person name="Daniel R."/>
        </authorList>
    </citation>
    <scope>NUCLEOTIDE SEQUENCE [LARGE SCALE GENOMIC DNA]</scope>
    <source>
        <strain evidence="2">N1-4(HMT)</strain>
    </source>
</reference>
<proteinExistence type="predicted"/>
<organism evidence="1 2">
    <name type="scientific">Clostridium saccharoperbutylacetonicum N1-4(HMT)</name>
    <dbReference type="NCBI Taxonomy" id="931276"/>
    <lineage>
        <taxon>Bacteria</taxon>
        <taxon>Bacillati</taxon>
        <taxon>Bacillota</taxon>
        <taxon>Clostridia</taxon>
        <taxon>Eubacteriales</taxon>
        <taxon>Clostridiaceae</taxon>
        <taxon>Clostridium</taxon>
    </lineage>
</organism>
<dbReference type="RefSeq" id="WP_015391717.1">
    <property type="nucleotide sequence ID" value="NC_020291.1"/>
</dbReference>
<protein>
    <submittedName>
        <fullName evidence="1">Uncharacterized protein</fullName>
    </submittedName>
</protein>
<sequence>MKVEEEKILSVQKKCFKSILKANKHKEEDFSKIIKNFQKVHKKMFNVYLIAEKIENNAAVNAEEYSFIKENAPGLLQAAELENQRKNESKIEEKIQN</sequence>
<dbReference type="EMBL" id="CP004121">
    <property type="protein sequence ID" value="AGF55395.1"/>
    <property type="molecule type" value="Genomic_DNA"/>
</dbReference>
<dbReference type="KEGG" id="csr:Cspa_c16250"/>
<evidence type="ECO:0000313" key="1">
    <source>
        <dbReference type="EMBL" id="AGF55395.1"/>
    </source>
</evidence>
<dbReference type="AlphaFoldDB" id="M1LR58"/>
<keyword evidence="2" id="KW-1185">Reference proteome</keyword>
<evidence type="ECO:0000313" key="2">
    <source>
        <dbReference type="Proteomes" id="UP000011728"/>
    </source>
</evidence>
<dbReference type="Proteomes" id="UP000011728">
    <property type="component" value="Chromosome"/>
</dbReference>
<name>M1LR58_9CLOT</name>
<dbReference type="HOGENOM" id="CLU_2341854_0_0_9"/>
<dbReference type="PATRIC" id="fig|931276.5.peg.1594"/>
<gene>
    <name evidence="1" type="ORF">Cspa_c16250</name>
</gene>